<dbReference type="Gene3D" id="2.60.40.1190">
    <property type="match status" value="1"/>
</dbReference>
<feature type="domain" description="Carbohydrate-binding" evidence="1">
    <location>
        <begin position="40"/>
        <end position="242"/>
    </location>
</feature>
<dbReference type="EMBL" id="UINC01017410">
    <property type="protein sequence ID" value="SVA72140.1"/>
    <property type="molecule type" value="Genomic_DNA"/>
</dbReference>
<name>A0A381Y5I5_9ZZZZ</name>
<dbReference type="InterPro" id="IPR010502">
    <property type="entry name" value="Carb-bd_dom_fam9"/>
</dbReference>
<evidence type="ECO:0000313" key="2">
    <source>
        <dbReference type="EMBL" id="SVA72140.1"/>
    </source>
</evidence>
<accession>A0A381Y5I5</accession>
<dbReference type="SUPFAM" id="SSF49344">
    <property type="entry name" value="CBD9-like"/>
    <property type="match status" value="1"/>
</dbReference>
<organism evidence="2">
    <name type="scientific">marine metagenome</name>
    <dbReference type="NCBI Taxonomy" id="408172"/>
    <lineage>
        <taxon>unclassified sequences</taxon>
        <taxon>metagenomes</taxon>
        <taxon>ecological metagenomes</taxon>
    </lineage>
</organism>
<dbReference type="CDD" id="cd09620">
    <property type="entry name" value="CBM9_like_3"/>
    <property type="match status" value="1"/>
</dbReference>
<protein>
    <recommendedName>
        <fullName evidence="1">Carbohydrate-binding domain-containing protein</fullName>
    </recommendedName>
</protein>
<dbReference type="Pfam" id="PF16011">
    <property type="entry name" value="CBM9_2"/>
    <property type="match status" value="1"/>
</dbReference>
<sequence length="244" mass="27261">MPMFLTCLVAMFMVAMPIIQTGRSNVEESYGARRSSASTQALLSGDGKAWEQARKVAWGPQIYGTSFRAVWSEAGLFVRFDAVDPSPWYTLTKRDDHLWTEEVVEIFIDPDGDGRNYAEIEISPHNVVCDLLIFEGAPNVRSDIDWDHEGLQSKVHPLIGADGAPVGWMAIAILPWRSFATLTAISSVPVPPHDGDVWRFNIFRIKRPFGPTEPDRDVVYAAWSPPSGPSFHEPAVFRALEFIE</sequence>
<proteinExistence type="predicted"/>
<gene>
    <name evidence="2" type="ORF">METZ01_LOCUS124994</name>
</gene>
<dbReference type="AlphaFoldDB" id="A0A381Y5I5"/>
<evidence type="ECO:0000259" key="1">
    <source>
        <dbReference type="Pfam" id="PF16011"/>
    </source>
</evidence>
<reference evidence="2" key="1">
    <citation type="submission" date="2018-05" db="EMBL/GenBank/DDBJ databases">
        <authorList>
            <person name="Lanie J.A."/>
            <person name="Ng W.-L."/>
            <person name="Kazmierczak K.M."/>
            <person name="Andrzejewski T.M."/>
            <person name="Davidsen T.M."/>
            <person name="Wayne K.J."/>
            <person name="Tettelin H."/>
            <person name="Glass J.I."/>
            <person name="Rusch D."/>
            <person name="Podicherti R."/>
            <person name="Tsui H.-C.T."/>
            <person name="Winkler M.E."/>
        </authorList>
    </citation>
    <scope>NUCLEOTIDE SEQUENCE</scope>
</reference>